<feature type="domain" description="Copper amine oxidase catalytic" evidence="9">
    <location>
        <begin position="306"/>
        <end position="591"/>
    </location>
</feature>
<evidence type="ECO:0000256" key="3">
    <source>
        <dbReference type="ARBA" id="ARBA00022723"/>
    </source>
</evidence>
<dbReference type="OMA" id="GLCFATD"/>
<comment type="cofactor">
    <cofactor evidence="8">
        <name>Cu cation</name>
        <dbReference type="ChEBI" id="CHEBI:23378"/>
    </cofactor>
    <text evidence="8">Contains 1 topaquinone per subunit.</text>
</comment>
<dbReference type="OrthoDB" id="5379943at2759"/>
<keyword evidence="3 8" id="KW-0479">Metal-binding</keyword>
<evidence type="ECO:0000259" key="10">
    <source>
        <dbReference type="Pfam" id="PF02727"/>
    </source>
</evidence>
<organism evidence="11 12">
    <name type="scientific">Pseudallescheria apiosperma</name>
    <name type="common">Scedosporium apiospermum</name>
    <dbReference type="NCBI Taxonomy" id="563466"/>
    <lineage>
        <taxon>Eukaryota</taxon>
        <taxon>Fungi</taxon>
        <taxon>Dikarya</taxon>
        <taxon>Ascomycota</taxon>
        <taxon>Pezizomycotina</taxon>
        <taxon>Sordariomycetes</taxon>
        <taxon>Hypocreomycetidae</taxon>
        <taxon>Microascales</taxon>
        <taxon>Microascaceae</taxon>
        <taxon>Scedosporium</taxon>
    </lineage>
</organism>
<evidence type="ECO:0000256" key="5">
    <source>
        <dbReference type="ARBA" id="ARBA00023002"/>
    </source>
</evidence>
<evidence type="ECO:0000259" key="9">
    <source>
        <dbReference type="Pfam" id="PF01179"/>
    </source>
</evidence>
<dbReference type="KEGG" id="sapo:SAPIO_CDS7962"/>
<evidence type="ECO:0000313" key="11">
    <source>
        <dbReference type="EMBL" id="KEZ40851.1"/>
    </source>
</evidence>
<dbReference type="InterPro" id="IPR000269">
    <property type="entry name" value="Cu_amine_oxidase"/>
</dbReference>
<dbReference type="Proteomes" id="UP000028545">
    <property type="component" value="Unassembled WGS sequence"/>
</dbReference>
<evidence type="ECO:0000256" key="2">
    <source>
        <dbReference type="ARBA" id="ARBA00007983"/>
    </source>
</evidence>
<dbReference type="SUPFAM" id="SSF54416">
    <property type="entry name" value="Amine oxidase N-terminal region"/>
    <property type="match status" value="2"/>
</dbReference>
<dbReference type="GO" id="GO:0008131">
    <property type="term" value="F:primary methylamine oxidase activity"/>
    <property type="evidence" value="ECO:0007669"/>
    <property type="project" value="InterPro"/>
</dbReference>
<dbReference type="EMBL" id="JOWA01000114">
    <property type="protein sequence ID" value="KEZ40851.1"/>
    <property type="molecule type" value="Genomic_DNA"/>
</dbReference>
<dbReference type="GO" id="GO:0009308">
    <property type="term" value="P:amine metabolic process"/>
    <property type="evidence" value="ECO:0007669"/>
    <property type="project" value="UniProtKB-UniRule"/>
</dbReference>
<dbReference type="InterPro" id="IPR049948">
    <property type="entry name" value="Cu_Am_ox_TPQ-bd"/>
</dbReference>
<accession>A0A084G0I9</accession>
<feature type="modified residue" description="2',4',5'-topaquinone" evidence="7">
    <location>
        <position position="365"/>
    </location>
</feature>
<dbReference type="VEuPathDB" id="FungiDB:SAPIO_CDS7962"/>
<name>A0A084G0I9_PSEDA</name>
<dbReference type="InterPro" id="IPR036460">
    <property type="entry name" value="Cu_amine_oxidase_C_sf"/>
</dbReference>
<protein>
    <recommendedName>
        <fullName evidence="8">Amine oxidase</fullName>
        <ecNumber evidence="8">1.4.3.-</ecNumber>
    </recommendedName>
</protein>
<dbReference type="PANTHER" id="PTHR10638:SF91">
    <property type="entry name" value="AMINE OXIDASE"/>
    <property type="match status" value="1"/>
</dbReference>
<evidence type="ECO:0000256" key="8">
    <source>
        <dbReference type="RuleBase" id="RU000672"/>
    </source>
</evidence>
<dbReference type="EC" id="1.4.3.-" evidence="8"/>
<dbReference type="GO" id="GO:0048038">
    <property type="term" value="F:quinone binding"/>
    <property type="evidence" value="ECO:0007669"/>
    <property type="project" value="InterPro"/>
</dbReference>
<evidence type="ECO:0000313" key="12">
    <source>
        <dbReference type="Proteomes" id="UP000028545"/>
    </source>
</evidence>
<dbReference type="HOGENOM" id="CLU_011500_3_1_1"/>
<dbReference type="InterPro" id="IPR016182">
    <property type="entry name" value="Cu_amine_oxidase_N-reg"/>
</dbReference>
<keyword evidence="12" id="KW-1185">Reference proteome</keyword>
<comment type="similarity">
    <text evidence="2 8">Belongs to the copper/topaquinone oxidase family.</text>
</comment>
<comment type="cofactor">
    <cofactor evidence="1">
        <name>Cu cation</name>
        <dbReference type="ChEBI" id="CHEBI:23378"/>
    </cofactor>
</comment>
<evidence type="ECO:0000256" key="7">
    <source>
        <dbReference type="PIRSR" id="PIRSR600269-51"/>
    </source>
</evidence>
<dbReference type="Pfam" id="PF02727">
    <property type="entry name" value="Cu_amine_oxidN2"/>
    <property type="match status" value="1"/>
</dbReference>
<proteinExistence type="inferred from homology"/>
<sequence length="614" mass="68520">MAALPHPLSALSIEETNIARDVVVESHPGSLLTFRQIFLREPPKTEVVAFLEVEHSGGLAAETPRPQRLSQVLYDVVGPSKVPEYHESVVDLRKNKVVHHEVVSSKFQAGLTMEEFEDLINACKKSLLFQAKLAELQLPEGFDIVIEPWPYGAADPEDGETRFFQGLIFAQDTRNGNPDSNFYPYPLPLIPIMDARKKEIVRIDEPATGGKGDGLREKTHDKGIIDHCKASEYVPELLPGGPRTDLKPLAVVQPDGPSFTVEDGNLVKWQKWSMRLTFNPREGAVLHDVRFDDRNVFYRLSMSEMYFNGVLTNAQGTAYELGNAVCMHEQDDGVGWKHLNWRTNRSVVARRRELVIQFSITLANYDYIFAFKFDQAAGVTVEARATGIVSVVNIDPGKATDYGTIVSPGALAQNHQHLFCVRVDAAIDGHANRVVQEESLPVQMDSVSNPKGNLYEVRKTPIITSIGLDARPDRNRVFKIQNQSKINPVTGNPVAYKIVPPPSQLLLASPKSTQFRRASFASHHFWVTKYRDDELYAAGPRPLQARLEVGGITDAAARDERVLDEDIVIWSVFGLTHNPRSEDWPVMYVAPFSSPYSVSPPFPPSQSPFSNFLS</sequence>
<comment type="caution">
    <text evidence="11">The sequence shown here is derived from an EMBL/GenBank/DDBJ whole genome shotgun (WGS) entry which is preliminary data.</text>
</comment>
<keyword evidence="5 8" id="KW-0560">Oxidoreductase</keyword>
<evidence type="ECO:0000256" key="4">
    <source>
        <dbReference type="ARBA" id="ARBA00022772"/>
    </source>
</evidence>
<dbReference type="SUPFAM" id="SSF49998">
    <property type="entry name" value="Amine oxidase catalytic domain"/>
    <property type="match status" value="1"/>
</dbReference>
<dbReference type="InterPro" id="IPR015800">
    <property type="entry name" value="Cu_amine_oxidase_N2"/>
</dbReference>
<dbReference type="RefSeq" id="XP_016640650.1">
    <property type="nucleotide sequence ID" value="XM_016789713.1"/>
</dbReference>
<comment type="PTM">
    <text evidence="7 8">Topaquinone (TPQ) is generated by copper-dependent autoxidation of a specific tyrosyl residue.</text>
</comment>
<dbReference type="Gene3D" id="2.70.98.20">
    <property type="entry name" value="Copper amine oxidase, catalytic domain"/>
    <property type="match status" value="2"/>
</dbReference>
<dbReference type="GO" id="GO:0005507">
    <property type="term" value="F:copper ion binding"/>
    <property type="evidence" value="ECO:0007669"/>
    <property type="project" value="InterPro"/>
</dbReference>
<dbReference type="AlphaFoldDB" id="A0A084G0I9"/>
<gene>
    <name evidence="11" type="ORF">SAPIO_CDS7962</name>
</gene>
<reference evidence="11 12" key="1">
    <citation type="journal article" date="2014" name="Genome Announc.">
        <title>Draft genome sequence of the pathogenic fungus Scedosporium apiospermum.</title>
        <authorList>
            <person name="Vandeputte P."/>
            <person name="Ghamrawi S."/>
            <person name="Rechenmann M."/>
            <person name="Iltis A."/>
            <person name="Giraud S."/>
            <person name="Fleury M."/>
            <person name="Thornton C."/>
            <person name="Delhaes L."/>
            <person name="Meyer W."/>
            <person name="Papon N."/>
            <person name="Bouchara J.P."/>
        </authorList>
    </citation>
    <scope>NUCLEOTIDE SEQUENCE [LARGE SCALE GENOMIC DNA]</scope>
    <source>
        <strain evidence="11 12">IHEM 14462</strain>
    </source>
</reference>
<evidence type="ECO:0000256" key="1">
    <source>
        <dbReference type="ARBA" id="ARBA00001935"/>
    </source>
</evidence>
<keyword evidence="4 7" id="KW-0801">TPQ</keyword>
<evidence type="ECO:0000256" key="6">
    <source>
        <dbReference type="ARBA" id="ARBA00023008"/>
    </source>
</evidence>
<dbReference type="Pfam" id="PF01179">
    <property type="entry name" value="Cu_amine_oxid"/>
    <property type="match status" value="1"/>
</dbReference>
<dbReference type="InterPro" id="IPR015798">
    <property type="entry name" value="Cu_amine_oxidase_C"/>
</dbReference>
<keyword evidence="6 8" id="KW-0186">Copper</keyword>
<dbReference type="Gene3D" id="3.10.450.40">
    <property type="match status" value="2"/>
</dbReference>
<feature type="domain" description="Copper amine oxidase N2-terminal" evidence="10">
    <location>
        <begin position="6"/>
        <end position="101"/>
    </location>
</feature>
<dbReference type="GeneID" id="27727034"/>
<dbReference type="PROSITE" id="PS01164">
    <property type="entry name" value="COPPER_AMINE_OXID_1"/>
    <property type="match status" value="1"/>
</dbReference>
<dbReference type="PANTHER" id="PTHR10638">
    <property type="entry name" value="COPPER AMINE OXIDASE"/>
    <property type="match status" value="1"/>
</dbReference>